<accession>A0A3D9IVD5</accession>
<dbReference type="InterPro" id="IPR012334">
    <property type="entry name" value="Pectin_lyas_fold"/>
</dbReference>
<proteinExistence type="predicted"/>
<dbReference type="SUPFAM" id="SSF51126">
    <property type="entry name" value="Pectin lyase-like"/>
    <property type="match status" value="1"/>
</dbReference>
<evidence type="ECO:0000313" key="3">
    <source>
        <dbReference type="EMBL" id="RED65076.1"/>
    </source>
</evidence>
<evidence type="ECO:0000259" key="2">
    <source>
        <dbReference type="Pfam" id="PF12708"/>
    </source>
</evidence>
<dbReference type="Pfam" id="PF12708">
    <property type="entry name" value="Pect-lyase_RHGA_epim"/>
    <property type="match status" value="1"/>
</dbReference>
<feature type="transmembrane region" description="Helical" evidence="1">
    <location>
        <begin position="20"/>
        <end position="39"/>
    </location>
</feature>
<feature type="domain" description="Rhamnogalacturonase A/B/Epimerase-like pectate lyase" evidence="2">
    <location>
        <begin position="72"/>
        <end position="143"/>
    </location>
</feature>
<keyword evidence="1" id="KW-0472">Membrane</keyword>
<gene>
    <name evidence="3" type="ORF">DFP95_102498</name>
</gene>
<dbReference type="EMBL" id="QRDY01000002">
    <property type="protein sequence ID" value="RED65076.1"/>
    <property type="molecule type" value="Genomic_DNA"/>
</dbReference>
<evidence type="ECO:0000256" key="1">
    <source>
        <dbReference type="SAM" id="Phobius"/>
    </source>
</evidence>
<name>A0A3D9IVD5_9BACL</name>
<dbReference type="InterPro" id="IPR011050">
    <property type="entry name" value="Pectin_lyase_fold/virulence"/>
</dbReference>
<dbReference type="Proteomes" id="UP000256869">
    <property type="component" value="Unassembled WGS sequence"/>
</dbReference>
<dbReference type="AlphaFoldDB" id="A0A3D9IVD5"/>
<keyword evidence="1" id="KW-1133">Transmembrane helix</keyword>
<sequence length="418" mass="46344">MSQTESKEERLVKGYRGSAVIACLSFAIGFFVAYEWFHFNARETISESIPSRIVDKPIREAIKVSEEDIGQISVMDYGAVGDNVTDDTKAIQKALNDLANEGMAVLYFPPSTYKITSPLIIPYMQGKEIRGATSLQSTVKQYTDNTPVFQFAHPDTHTIYMHDIGISYANQQFPEDVDSYGIGFHSAESNANGFYHLNFERLSIRGAAVGIGINQEVGTQTVWNIKVADSSFYSISKHIVYFNPPTPIGMPMHVYQNLRVINTGDEGIASQGEAFVFAAVEAEIEHLDIEGWHDTIFYGIGGPKYVVKHVHAEHHVFDEGGTANLFYIANGSLSVDNLSFQGSSDNAAKLQLFHSDGPEANLYLQRIQVGLTDNGGEAVVVASRQSDAFIRDISANIPITYSRTEYEARIRNMYAYPE</sequence>
<keyword evidence="4" id="KW-1185">Reference proteome</keyword>
<comment type="caution">
    <text evidence="3">The sequence shown here is derived from an EMBL/GenBank/DDBJ whole genome shotgun (WGS) entry which is preliminary data.</text>
</comment>
<organism evidence="3 4">
    <name type="scientific">Cohnella lupini</name>
    <dbReference type="NCBI Taxonomy" id="1294267"/>
    <lineage>
        <taxon>Bacteria</taxon>
        <taxon>Bacillati</taxon>
        <taxon>Bacillota</taxon>
        <taxon>Bacilli</taxon>
        <taxon>Bacillales</taxon>
        <taxon>Paenibacillaceae</taxon>
        <taxon>Cohnella</taxon>
    </lineage>
</organism>
<reference evidence="3 4" key="1">
    <citation type="submission" date="2018-07" db="EMBL/GenBank/DDBJ databases">
        <title>Genomic Encyclopedia of Type Strains, Phase III (KMG-III): the genomes of soil and plant-associated and newly described type strains.</title>
        <authorList>
            <person name="Whitman W."/>
        </authorList>
    </citation>
    <scope>NUCLEOTIDE SEQUENCE [LARGE SCALE GENOMIC DNA]</scope>
    <source>
        <strain evidence="3 4">CECT 8236</strain>
    </source>
</reference>
<dbReference type="InterPro" id="IPR024535">
    <property type="entry name" value="RHGA/B-epi-like_pectate_lyase"/>
</dbReference>
<evidence type="ECO:0000313" key="4">
    <source>
        <dbReference type="Proteomes" id="UP000256869"/>
    </source>
</evidence>
<protein>
    <submittedName>
        <fullName evidence="3">Pectate lyase-like protein</fullName>
    </submittedName>
</protein>
<keyword evidence="1" id="KW-0812">Transmembrane</keyword>
<dbReference type="GO" id="GO:0016829">
    <property type="term" value="F:lyase activity"/>
    <property type="evidence" value="ECO:0007669"/>
    <property type="project" value="UniProtKB-KW"/>
</dbReference>
<keyword evidence="3" id="KW-0456">Lyase</keyword>
<dbReference type="Gene3D" id="2.160.20.10">
    <property type="entry name" value="Single-stranded right-handed beta-helix, Pectin lyase-like"/>
    <property type="match status" value="1"/>
</dbReference>